<keyword evidence="1" id="KW-0732">Signal</keyword>
<sequence length="199" mass="21645">MSKRRNALWTCLAWTVLAGLAGCGTAEKTETALHADGGGPQVPDWVVDPEVKGGMAATECTRASGELSLDKAEAVALARANLAKQIRVKIQAMDKAYRRQVQARGGTVAGGTFESVSRQVTETYLMGSEIRKLRYVVLGEDGQYLCAMVGMDPERLKGLFTDLLEASGKHLEPAREAALYEEFRARQAQRELDRELAGD</sequence>
<accession>A0ABV4TY42</accession>
<dbReference type="RefSeq" id="WP_373657011.1">
    <property type="nucleotide sequence ID" value="NZ_JBGUAW010000011.1"/>
</dbReference>
<protein>
    <recommendedName>
        <fullName evidence="4">LPP20 lipoprotein</fullName>
    </recommendedName>
</protein>
<comment type="caution">
    <text evidence="2">The sequence shown here is derived from an EMBL/GenBank/DDBJ whole genome shotgun (WGS) entry which is preliminary data.</text>
</comment>
<evidence type="ECO:0008006" key="4">
    <source>
        <dbReference type="Google" id="ProtNLM"/>
    </source>
</evidence>
<evidence type="ECO:0000313" key="2">
    <source>
        <dbReference type="EMBL" id="MFA9462227.1"/>
    </source>
</evidence>
<dbReference type="EMBL" id="JBGUAW010000011">
    <property type="protein sequence ID" value="MFA9462227.1"/>
    <property type="molecule type" value="Genomic_DNA"/>
</dbReference>
<keyword evidence="3" id="KW-1185">Reference proteome</keyword>
<organism evidence="2 3">
    <name type="scientific">Thiohalorhabdus methylotrophus</name>
    <dbReference type="NCBI Taxonomy" id="3242694"/>
    <lineage>
        <taxon>Bacteria</taxon>
        <taxon>Pseudomonadati</taxon>
        <taxon>Pseudomonadota</taxon>
        <taxon>Gammaproteobacteria</taxon>
        <taxon>Thiohalorhabdales</taxon>
        <taxon>Thiohalorhabdaceae</taxon>
        <taxon>Thiohalorhabdus</taxon>
    </lineage>
</organism>
<evidence type="ECO:0000256" key="1">
    <source>
        <dbReference type="SAM" id="SignalP"/>
    </source>
</evidence>
<gene>
    <name evidence="2" type="ORF">ACERLL_15525</name>
</gene>
<feature type="chain" id="PRO_5046948101" description="LPP20 lipoprotein" evidence="1">
    <location>
        <begin position="22"/>
        <end position="199"/>
    </location>
</feature>
<reference evidence="2 3" key="1">
    <citation type="submission" date="2024-08" db="EMBL/GenBank/DDBJ databases">
        <title>Whole-genome sequencing of halo(alkali)philic microorganisms from hypersaline lakes.</title>
        <authorList>
            <person name="Sorokin D.Y."/>
            <person name="Merkel A.Y."/>
            <person name="Messina E."/>
            <person name="Yakimov M."/>
        </authorList>
    </citation>
    <scope>NUCLEOTIDE SEQUENCE [LARGE SCALE GENOMIC DNA]</scope>
    <source>
        <strain evidence="2 3">Cl-TMA</strain>
    </source>
</reference>
<feature type="signal peptide" evidence="1">
    <location>
        <begin position="1"/>
        <end position="21"/>
    </location>
</feature>
<name>A0ABV4TY42_9GAMM</name>
<evidence type="ECO:0000313" key="3">
    <source>
        <dbReference type="Proteomes" id="UP001575181"/>
    </source>
</evidence>
<proteinExistence type="predicted"/>
<dbReference type="PROSITE" id="PS51257">
    <property type="entry name" value="PROKAR_LIPOPROTEIN"/>
    <property type="match status" value="1"/>
</dbReference>
<dbReference type="Proteomes" id="UP001575181">
    <property type="component" value="Unassembled WGS sequence"/>
</dbReference>